<evidence type="ECO:0000256" key="8">
    <source>
        <dbReference type="ARBA" id="ARBA00023170"/>
    </source>
</evidence>
<feature type="domain" description="TonB-dependent receptor plug" evidence="14">
    <location>
        <begin position="124"/>
        <end position="229"/>
    </location>
</feature>
<accession>A0A1G9WB33</accession>
<evidence type="ECO:0000256" key="7">
    <source>
        <dbReference type="ARBA" id="ARBA00023136"/>
    </source>
</evidence>
<keyword evidence="3 10" id="KW-1134">Transmembrane beta strand</keyword>
<evidence type="ECO:0000256" key="11">
    <source>
        <dbReference type="RuleBase" id="RU003357"/>
    </source>
</evidence>
<feature type="domain" description="TonB-dependent receptor-like beta-barrel" evidence="13">
    <location>
        <begin position="299"/>
        <end position="717"/>
    </location>
</feature>
<dbReference type="InterPro" id="IPR000531">
    <property type="entry name" value="Beta-barrel_TonB"/>
</dbReference>
<dbReference type="PROSITE" id="PS52016">
    <property type="entry name" value="TONB_DEPENDENT_REC_3"/>
    <property type="match status" value="1"/>
</dbReference>
<evidence type="ECO:0000256" key="3">
    <source>
        <dbReference type="ARBA" id="ARBA00022452"/>
    </source>
</evidence>
<dbReference type="GO" id="GO:0009279">
    <property type="term" value="C:cell outer membrane"/>
    <property type="evidence" value="ECO:0007669"/>
    <property type="project" value="UniProtKB-SubCell"/>
</dbReference>
<feature type="signal peptide" evidence="12">
    <location>
        <begin position="1"/>
        <end position="24"/>
    </location>
</feature>
<dbReference type="Pfam" id="PF13715">
    <property type="entry name" value="CarbopepD_reg_2"/>
    <property type="match status" value="1"/>
</dbReference>
<dbReference type="InterPro" id="IPR012910">
    <property type="entry name" value="Plug_dom"/>
</dbReference>
<dbReference type="CDD" id="cd01347">
    <property type="entry name" value="ligand_gated_channel"/>
    <property type="match status" value="1"/>
</dbReference>
<dbReference type="Gene3D" id="2.40.170.20">
    <property type="entry name" value="TonB-dependent receptor, beta-barrel domain"/>
    <property type="match status" value="1"/>
</dbReference>
<dbReference type="InterPro" id="IPR008969">
    <property type="entry name" value="CarboxyPept-like_regulatory"/>
</dbReference>
<dbReference type="InterPro" id="IPR036942">
    <property type="entry name" value="Beta-barrel_TonB_sf"/>
</dbReference>
<evidence type="ECO:0000256" key="2">
    <source>
        <dbReference type="ARBA" id="ARBA00022448"/>
    </source>
</evidence>
<evidence type="ECO:0000256" key="9">
    <source>
        <dbReference type="ARBA" id="ARBA00023237"/>
    </source>
</evidence>
<keyword evidence="9 10" id="KW-0998">Cell outer membrane</keyword>
<keyword evidence="16" id="KW-1185">Reference proteome</keyword>
<dbReference type="SUPFAM" id="SSF49464">
    <property type="entry name" value="Carboxypeptidase regulatory domain-like"/>
    <property type="match status" value="1"/>
</dbReference>
<evidence type="ECO:0000256" key="12">
    <source>
        <dbReference type="SAM" id="SignalP"/>
    </source>
</evidence>
<evidence type="ECO:0000313" key="16">
    <source>
        <dbReference type="Proteomes" id="UP000198901"/>
    </source>
</evidence>
<keyword evidence="4 10" id="KW-0812">Transmembrane</keyword>
<dbReference type="Pfam" id="PF07715">
    <property type="entry name" value="Plug"/>
    <property type="match status" value="1"/>
</dbReference>
<evidence type="ECO:0000256" key="5">
    <source>
        <dbReference type="ARBA" id="ARBA00022729"/>
    </source>
</evidence>
<comment type="similarity">
    <text evidence="10 11">Belongs to the TonB-dependent receptor family.</text>
</comment>
<reference evidence="15 16" key="1">
    <citation type="submission" date="2016-10" db="EMBL/GenBank/DDBJ databases">
        <authorList>
            <person name="de Groot N.N."/>
        </authorList>
    </citation>
    <scope>NUCLEOTIDE SEQUENCE [LARGE SCALE GENOMIC DNA]</scope>
    <source>
        <strain evidence="15 16">DSM 21668</strain>
    </source>
</reference>
<dbReference type="GO" id="GO:0015344">
    <property type="term" value="F:siderophore uptake transmembrane transporter activity"/>
    <property type="evidence" value="ECO:0007669"/>
    <property type="project" value="TreeGrafter"/>
</dbReference>
<dbReference type="PANTHER" id="PTHR30069:SF29">
    <property type="entry name" value="HEMOGLOBIN AND HEMOGLOBIN-HAPTOGLOBIN-BINDING PROTEIN 1-RELATED"/>
    <property type="match status" value="1"/>
</dbReference>
<name>A0A1G9WB33_9BACT</name>
<dbReference type="Gene3D" id="2.60.40.1120">
    <property type="entry name" value="Carboxypeptidase-like, regulatory domain"/>
    <property type="match status" value="1"/>
</dbReference>
<evidence type="ECO:0000256" key="6">
    <source>
        <dbReference type="ARBA" id="ARBA00023077"/>
    </source>
</evidence>
<dbReference type="Gene3D" id="2.170.130.10">
    <property type="entry name" value="TonB-dependent receptor, plug domain"/>
    <property type="match status" value="1"/>
</dbReference>
<keyword evidence="5 12" id="KW-0732">Signal</keyword>
<dbReference type="Proteomes" id="UP000198901">
    <property type="component" value="Unassembled WGS sequence"/>
</dbReference>
<evidence type="ECO:0000256" key="1">
    <source>
        <dbReference type="ARBA" id="ARBA00004571"/>
    </source>
</evidence>
<feature type="chain" id="PRO_5011741887" evidence="12">
    <location>
        <begin position="25"/>
        <end position="759"/>
    </location>
</feature>
<dbReference type="EMBL" id="FNGS01000009">
    <property type="protein sequence ID" value="SDM81700.1"/>
    <property type="molecule type" value="Genomic_DNA"/>
</dbReference>
<evidence type="ECO:0000259" key="14">
    <source>
        <dbReference type="Pfam" id="PF07715"/>
    </source>
</evidence>
<keyword evidence="6 11" id="KW-0798">TonB box</keyword>
<evidence type="ECO:0000256" key="10">
    <source>
        <dbReference type="PROSITE-ProRule" id="PRU01360"/>
    </source>
</evidence>
<comment type="subcellular location">
    <subcellularLocation>
        <location evidence="1 10">Cell outer membrane</location>
        <topology evidence="1 10">Multi-pass membrane protein</topology>
    </subcellularLocation>
</comment>
<gene>
    <name evidence="15" type="ORF">SAMN04488090_4316</name>
</gene>
<evidence type="ECO:0000259" key="13">
    <source>
        <dbReference type="Pfam" id="PF00593"/>
    </source>
</evidence>
<proteinExistence type="inferred from homology"/>
<dbReference type="GO" id="GO:0044718">
    <property type="term" value="P:siderophore transmembrane transport"/>
    <property type="evidence" value="ECO:0007669"/>
    <property type="project" value="TreeGrafter"/>
</dbReference>
<dbReference type="InterPro" id="IPR037066">
    <property type="entry name" value="Plug_dom_sf"/>
</dbReference>
<dbReference type="AlphaFoldDB" id="A0A1G9WB33"/>
<dbReference type="RefSeq" id="WP_245689986.1">
    <property type="nucleotide sequence ID" value="NZ_FNGS01000009.1"/>
</dbReference>
<sequence length="759" mass="83458">MRRARRVLGLGVTMALTALTGVFAQTGTVRGVVHTSAGEVLEQASVWVKGTRKGTKTAKNGRYRLNDVPAGNQEIEVSHVGMARLRVPVQVHSGEETILDIRVPEAQNALQEVVVTGQYEPQSLRQSVYQVRTIGPERLQARAAMTLTGVLNTELGIRFSNDPALGTSDIQLMGMSGRNVKILLDGVPMLDRGDQRESLNQIDINSVERIEIVEGPMSVSYGSDALAGVINIITKKPGKESLSALARIQEETAGKEYAAFSGKGSHLASLQLSGRRNNWHASVGGSRNQFGGWQGTSLTRTKDWHQKDQWLGNGVAGFTKETFSVSYRLDALQEKILALGAVNENTRDARDQNFITRRYMHQLQSSWKVSDGFSANGVLAYTDYSRRTQTTILNLTTGQRTLSTGTGEQDVSGFDNAMLRLTGRYRASPKVSFQPGLEINRDAASGARIEGRPVIVDAAFYVSSEIKPTEAITIRPGLRFIKNSVYAAPPVIPSLNTRFGLTKTLDLRLAYARGFRSPALRELYFTFFDASHSIRGNPDLKAEYSNSFNGSLAWQPVMRKDFVVTSTLGGFYNDFHNLIGYGNDAADPQVTVMINVDRFKTTGVTFNQVFNRKNLQVNVGYSYIGRFNQLSATRNELPQFVWSPEVNLNLLYTFSFQTRVNLFYKYTGPRTSYQTTTNASGETMVTPGKTQGFHTADITASQPLFKGLTLNGGARNLFDVTSLTNTAVSTGSAHSTGGPVPMSYGRSYFLGLTWSWSTH</sequence>
<keyword evidence="8 15" id="KW-0675">Receptor</keyword>
<dbReference type="PANTHER" id="PTHR30069">
    <property type="entry name" value="TONB-DEPENDENT OUTER MEMBRANE RECEPTOR"/>
    <property type="match status" value="1"/>
</dbReference>
<dbReference type="STRING" id="563176.SAMN04488090_4316"/>
<dbReference type="Pfam" id="PF00593">
    <property type="entry name" value="TonB_dep_Rec_b-barrel"/>
    <property type="match status" value="1"/>
</dbReference>
<keyword evidence="7 10" id="KW-0472">Membrane</keyword>
<dbReference type="SUPFAM" id="SSF56935">
    <property type="entry name" value="Porins"/>
    <property type="match status" value="1"/>
</dbReference>
<protein>
    <submittedName>
        <fullName evidence="15">Outer membrane receptor for ferrienterochelin and colicins</fullName>
    </submittedName>
</protein>
<keyword evidence="2 10" id="KW-0813">Transport</keyword>
<evidence type="ECO:0000313" key="15">
    <source>
        <dbReference type="EMBL" id="SDM81700.1"/>
    </source>
</evidence>
<organism evidence="15 16">
    <name type="scientific">Siphonobacter aquaeclarae</name>
    <dbReference type="NCBI Taxonomy" id="563176"/>
    <lineage>
        <taxon>Bacteria</taxon>
        <taxon>Pseudomonadati</taxon>
        <taxon>Bacteroidota</taxon>
        <taxon>Cytophagia</taxon>
        <taxon>Cytophagales</taxon>
        <taxon>Cytophagaceae</taxon>
        <taxon>Siphonobacter</taxon>
    </lineage>
</organism>
<dbReference type="InterPro" id="IPR039426">
    <property type="entry name" value="TonB-dep_rcpt-like"/>
</dbReference>
<evidence type="ECO:0000256" key="4">
    <source>
        <dbReference type="ARBA" id="ARBA00022692"/>
    </source>
</evidence>